<evidence type="ECO:0000313" key="5">
    <source>
        <dbReference type="Proteomes" id="UP001596481"/>
    </source>
</evidence>
<dbReference type="Pfam" id="PF24008">
    <property type="entry name" value="DUF7322"/>
    <property type="match status" value="1"/>
</dbReference>
<feature type="compositionally biased region" description="Acidic residues" evidence="1">
    <location>
        <begin position="132"/>
        <end position="160"/>
    </location>
</feature>
<proteinExistence type="predicted"/>
<feature type="domain" description="DUF7322" evidence="3">
    <location>
        <begin position="59"/>
        <end position="117"/>
    </location>
</feature>
<keyword evidence="5" id="KW-1185">Reference proteome</keyword>
<organism evidence="4 5">
    <name type="scientific">Haloferax namakaokahaiae</name>
    <dbReference type="NCBI Taxonomy" id="1748331"/>
    <lineage>
        <taxon>Archaea</taxon>
        <taxon>Methanobacteriati</taxon>
        <taxon>Methanobacteriota</taxon>
        <taxon>Stenosarchaea group</taxon>
        <taxon>Halobacteria</taxon>
        <taxon>Halobacteriales</taxon>
        <taxon>Haloferacaceae</taxon>
        <taxon>Haloferax</taxon>
    </lineage>
</organism>
<dbReference type="Proteomes" id="UP001596481">
    <property type="component" value="Unassembled WGS sequence"/>
</dbReference>
<accession>A0ABD5ZGQ1</accession>
<feature type="region of interest" description="Disordered" evidence="1">
    <location>
        <begin position="1"/>
        <end position="34"/>
    </location>
</feature>
<dbReference type="RefSeq" id="WP_390223799.1">
    <property type="nucleotide sequence ID" value="NZ_JBHTAA010000005.1"/>
</dbReference>
<keyword evidence="2" id="KW-0472">Membrane</keyword>
<sequence>MIDGERRDDDDFVSEIDPETRWEDAESRWGNPEYDLPNIPSVRIPSIEPNPEEDEFSADVAPEQMKLFWGSVFLANVALAGLSLGPMLIYFRDEWLFGGGALALGIVSLARLYTMYREYESTDWEQVKAEREDDESESDSAPADEDESRTDDENGDSSADDAERNP</sequence>
<keyword evidence="2" id="KW-0812">Transmembrane</keyword>
<protein>
    <recommendedName>
        <fullName evidence="3">DUF7322 domain-containing protein</fullName>
    </recommendedName>
</protein>
<evidence type="ECO:0000313" key="4">
    <source>
        <dbReference type="EMBL" id="MFC7204259.1"/>
    </source>
</evidence>
<feature type="region of interest" description="Disordered" evidence="1">
    <location>
        <begin position="123"/>
        <end position="166"/>
    </location>
</feature>
<dbReference type="InterPro" id="IPR055746">
    <property type="entry name" value="DUF7322"/>
</dbReference>
<dbReference type="AlphaFoldDB" id="A0ABD5ZGQ1"/>
<gene>
    <name evidence="4" type="ORF">ACFQJC_12100</name>
</gene>
<feature type="transmembrane region" description="Helical" evidence="2">
    <location>
        <begin position="67"/>
        <end position="89"/>
    </location>
</feature>
<evidence type="ECO:0000256" key="2">
    <source>
        <dbReference type="SAM" id="Phobius"/>
    </source>
</evidence>
<evidence type="ECO:0000256" key="1">
    <source>
        <dbReference type="SAM" id="MobiDB-lite"/>
    </source>
</evidence>
<dbReference type="EMBL" id="JBHTAA010000005">
    <property type="protein sequence ID" value="MFC7204259.1"/>
    <property type="molecule type" value="Genomic_DNA"/>
</dbReference>
<feature type="compositionally biased region" description="Basic and acidic residues" evidence="1">
    <location>
        <begin position="18"/>
        <end position="27"/>
    </location>
</feature>
<keyword evidence="2" id="KW-1133">Transmembrane helix</keyword>
<evidence type="ECO:0000259" key="3">
    <source>
        <dbReference type="Pfam" id="PF24008"/>
    </source>
</evidence>
<comment type="caution">
    <text evidence="4">The sequence shown here is derived from an EMBL/GenBank/DDBJ whole genome shotgun (WGS) entry which is preliminary data.</text>
</comment>
<name>A0ABD5ZGQ1_9EURY</name>
<feature type="transmembrane region" description="Helical" evidence="2">
    <location>
        <begin position="95"/>
        <end position="113"/>
    </location>
</feature>
<reference evidence="4 5" key="1">
    <citation type="journal article" date="2019" name="Int. J. Syst. Evol. Microbiol.">
        <title>The Global Catalogue of Microorganisms (GCM) 10K type strain sequencing project: providing services to taxonomists for standard genome sequencing and annotation.</title>
        <authorList>
            <consortium name="The Broad Institute Genomics Platform"/>
            <consortium name="The Broad Institute Genome Sequencing Center for Infectious Disease"/>
            <person name="Wu L."/>
            <person name="Ma J."/>
        </authorList>
    </citation>
    <scope>NUCLEOTIDE SEQUENCE [LARGE SCALE GENOMIC DNA]</scope>
    <source>
        <strain evidence="4 5">DSM 29988</strain>
    </source>
</reference>